<dbReference type="InterPro" id="IPR044788">
    <property type="entry name" value="X8_dom_prot"/>
</dbReference>
<dbReference type="AlphaFoldDB" id="V4KNS1"/>
<evidence type="ECO:0000256" key="6">
    <source>
        <dbReference type="SAM" id="SignalP"/>
    </source>
</evidence>
<organism evidence="8 9">
    <name type="scientific">Eutrema salsugineum</name>
    <name type="common">Saltwater cress</name>
    <name type="synonym">Sisymbrium salsugineum</name>
    <dbReference type="NCBI Taxonomy" id="72664"/>
    <lineage>
        <taxon>Eukaryota</taxon>
        <taxon>Viridiplantae</taxon>
        <taxon>Streptophyta</taxon>
        <taxon>Embryophyta</taxon>
        <taxon>Tracheophyta</taxon>
        <taxon>Spermatophyta</taxon>
        <taxon>Magnoliopsida</taxon>
        <taxon>eudicotyledons</taxon>
        <taxon>Gunneridae</taxon>
        <taxon>Pentapetalae</taxon>
        <taxon>rosids</taxon>
        <taxon>malvids</taxon>
        <taxon>Brassicales</taxon>
        <taxon>Brassicaceae</taxon>
        <taxon>Eutremeae</taxon>
        <taxon>Eutrema</taxon>
    </lineage>
</organism>
<dbReference type="Proteomes" id="UP000030689">
    <property type="component" value="Unassembled WGS sequence"/>
</dbReference>
<sequence length="131" mass="14046">MVTVTTMSLSSTTLVFFLIVSTVSGTSATRNLSLAAENSGEWCVANNKATDAQLQATIDWCCSDAGGFRDCGPIQPGGACYEPNTLRDHASYVMNEYYQNLGHTGEQCDFGGTGTRVHRNPSHGSCVYVSY</sequence>
<keyword evidence="2" id="KW-0325">Glycoprotein</keyword>
<keyword evidence="9" id="KW-1185">Reference proteome</keyword>
<evidence type="ECO:0000256" key="3">
    <source>
        <dbReference type="ARBA" id="ARBA00022729"/>
    </source>
</evidence>
<feature type="domain" description="X8" evidence="7">
    <location>
        <begin position="41"/>
        <end position="128"/>
    </location>
</feature>
<keyword evidence="4" id="KW-1015">Disulfide bond</keyword>
<dbReference type="GO" id="GO:0009506">
    <property type="term" value="C:plasmodesma"/>
    <property type="evidence" value="ECO:0007669"/>
    <property type="project" value="UniProtKB-ARBA"/>
</dbReference>
<feature type="signal peptide" evidence="6">
    <location>
        <begin position="1"/>
        <end position="28"/>
    </location>
</feature>
<dbReference type="KEGG" id="eus:EUTSA_v10005544mg"/>
<evidence type="ECO:0000313" key="9">
    <source>
        <dbReference type="Proteomes" id="UP000030689"/>
    </source>
</evidence>
<accession>V4KNS1</accession>
<feature type="chain" id="PRO_5004722443" description="X8 domain-containing protein" evidence="6">
    <location>
        <begin position="29"/>
        <end position="131"/>
    </location>
</feature>
<evidence type="ECO:0000256" key="2">
    <source>
        <dbReference type="ARBA" id="ARBA00022622"/>
    </source>
</evidence>
<dbReference type="FunFam" id="1.20.58.1040:FF:000003">
    <property type="entry name" value="glucan endo-1,3-beta-glucosidase 7"/>
    <property type="match status" value="1"/>
</dbReference>
<dbReference type="OrthoDB" id="417697at2759"/>
<evidence type="ECO:0000256" key="4">
    <source>
        <dbReference type="ARBA" id="ARBA00023157"/>
    </source>
</evidence>
<evidence type="ECO:0000259" key="7">
    <source>
        <dbReference type="SMART" id="SM00768"/>
    </source>
</evidence>
<reference evidence="8 9" key="1">
    <citation type="journal article" date="2013" name="Front. Plant Sci.">
        <title>The Reference Genome of the Halophytic Plant Eutrema salsugineum.</title>
        <authorList>
            <person name="Yang R."/>
            <person name="Jarvis D.E."/>
            <person name="Chen H."/>
            <person name="Beilstein M.A."/>
            <person name="Grimwood J."/>
            <person name="Jenkins J."/>
            <person name="Shu S."/>
            <person name="Prochnik S."/>
            <person name="Xin M."/>
            <person name="Ma C."/>
            <person name="Schmutz J."/>
            <person name="Wing R.A."/>
            <person name="Mitchell-Olds T."/>
            <person name="Schumaker K.S."/>
            <person name="Wang X."/>
        </authorList>
    </citation>
    <scope>NUCLEOTIDE SEQUENCE [LARGE SCALE GENOMIC DNA]</scope>
</reference>
<evidence type="ECO:0000313" key="8">
    <source>
        <dbReference type="EMBL" id="ESQ31582.1"/>
    </source>
</evidence>
<dbReference type="PANTHER" id="PTHR31044">
    <property type="entry name" value="BETA-1,3 GLUCANASE"/>
    <property type="match status" value="1"/>
</dbReference>
<dbReference type="EMBL" id="KI517748">
    <property type="protein sequence ID" value="ESQ31582.1"/>
    <property type="molecule type" value="Genomic_DNA"/>
</dbReference>
<dbReference type="InterPro" id="IPR012946">
    <property type="entry name" value="X8"/>
</dbReference>
<keyword evidence="2" id="KW-0336">GPI-anchor</keyword>
<comment type="subcellular location">
    <subcellularLocation>
        <location evidence="1">Cell membrane</location>
        <topology evidence="1">Lipid-anchor</topology>
        <topology evidence="1">GPI-anchor</topology>
    </subcellularLocation>
</comment>
<dbReference type="STRING" id="72664.V4KNS1"/>
<keyword evidence="5" id="KW-0449">Lipoprotein</keyword>
<keyword evidence="3 6" id="KW-0732">Signal</keyword>
<proteinExistence type="predicted"/>
<dbReference type="SMART" id="SM00768">
    <property type="entry name" value="X8"/>
    <property type="match status" value="1"/>
</dbReference>
<protein>
    <recommendedName>
        <fullName evidence="7">X8 domain-containing protein</fullName>
    </recommendedName>
</protein>
<dbReference type="GO" id="GO:0098552">
    <property type="term" value="C:side of membrane"/>
    <property type="evidence" value="ECO:0007669"/>
    <property type="project" value="UniProtKB-KW"/>
</dbReference>
<keyword evidence="2" id="KW-0472">Membrane</keyword>
<dbReference type="Gramene" id="ESQ31582">
    <property type="protein sequence ID" value="ESQ31582"/>
    <property type="gene ID" value="EUTSA_v10005544mg"/>
</dbReference>
<name>V4KNS1_EUTSA</name>
<gene>
    <name evidence="8" type="ORF">EUTSA_v10005544mg</name>
</gene>
<evidence type="ECO:0000256" key="1">
    <source>
        <dbReference type="ARBA" id="ARBA00004609"/>
    </source>
</evidence>
<dbReference type="Pfam" id="PF07983">
    <property type="entry name" value="X8"/>
    <property type="match status" value="1"/>
</dbReference>
<dbReference type="Gene3D" id="1.20.58.1040">
    <property type="match status" value="1"/>
</dbReference>
<dbReference type="GO" id="GO:0005886">
    <property type="term" value="C:plasma membrane"/>
    <property type="evidence" value="ECO:0007669"/>
    <property type="project" value="UniProtKB-SubCell"/>
</dbReference>
<dbReference type="PANTHER" id="PTHR31044:SF58">
    <property type="entry name" value="GENOME ASSEMBLY, CHROMOSOME: A09"/>
    <property type="match status" value="1"/>
</dbReference>
<dbReference type="OMA" id="DATIWAD"/>
<evidence type="ECO:0000256" key="5">
    <source>
        <dbReference type="ARBA" id="ARBA00023288"/>
    </source>
</evidence>